<reference evidence="2 3" key="1">
    <citation type="submission" date="2020-08" db="EMBL/GenBank/DDBJ databases">
        <title>Genomic Encyclopedia of Type Strains, Phase III (KMG-III): the genomes of soil and plant-associated and newly described type strains.</title>
        <authorList>
            <person name="Whitman W."/>
        </authorList>
    </citation>
    <scope>NUCLEOTIDE SEQUENCE [LARGE SCALE GENOMIC DNA]</scope>
    <source>
        <strain evidence="2 3">CECT 8234</strain>
    </source>
</reference>
<keyword evidence="1" id="KW-1133">Transmembrane helix</keyword>
<proteinExistence type="predicted"/>
<evidence type="ECO:0000313" key="2">
    <source>
        <dbReference type="EMBL" id="MBB3152631.1"/>
    </source>
</evidence>
<organism evidence="2 3">
    <name type="scientific">Paenibacillus endophyticus</name>
    <dbReference type="NCBI Taxonomy" id="1294268"/>
    <lineage>
        <taxon>Bacteria</taxon>
        <taxon>Bacillati</taxon>
        <taxon>Bacillota</taxon>
        <taxon>Bacilli</taxon>
        <taxon>Bacillales</taxon>
        <taxon>Paenibacillaceae</taxon>
        <taxon>Paenibacillus</taxon>
    </lineage>
</organism>
<dbReference type="Proteomes" id="UP000518605">
    <property type="component" value="Unassembled WGS sequence"/>
</dbReference>
<accession>A0A7W5C7R1</accession>
<protein>
    <recommendedName>
        <fullName evidence="4">Permease</fullName>
    </recommendedName>
</protein>
<keyword evidence="3" id="KW-1185">Reference proteome</keyword>
<dbReference type="RefSeq" id="WP_183562766.1">
    <property type="nucleotide sequence ID" value="NZ_CBCSLB010000006.1"/>
</dbReference>
<evidence type="ECO:0008006" key="4">
    <source>
        <dbReference type="Google" id="ProtNLM"/>
    </source>
</evidence>
<feature type="transmembrane region" description="Helical" evidence="1">
    <location>
        <begin position="107"/>
        <end position="135"/>
    </location>
</feature>
<evidence type="ECO:0000256" key="1">
    <source>
        <dbReference type="SAM" id="Phobius"/>
    </source>
</evidence>
<feature type="transmembrane region" description="Helical" evidence="1">
    <location>
        <begin position="74"/>
        <end position="95"/>
    </location>
</feature>
<keyword evidence="1" id="KW-0472">Membrane</keyword>
<sequence length="146" mass="17045">MEEAVKEQALFKRSMRIVLLLSLIYAAAGNVFLYTAYFNSGIVNNSYIICALMVVAFSVPIVKWFRNRHWYFPIFIFLFWIPFSVLLAYMLSQVLPLSRNETDFGLLLVYFLILNVMIMLLSIALGMLINAGWLLRDRYNRAKKQN</sequence>
<feature type="transmembrane region" description="Helical" evidence="1">
    <location>
        <begin position="42"/>
        <end position="62"/>
    </location>
</feature>
<gene>
    <name evidence="2" type="ORF">FHS16_002688</name>
</gene>
<name>A0A7W5C7R1_9BACL</name>
<evidence type="ECO:0000313" key="3">
    <source>
        <dbReference type="Proteomes" id="UP000518605"/>
    </source>
</evidence>
<dbReference type="AlphaFoldDB" id="A0A7W5C7R1"/>
<dbReference type="EMBL" id="JACHXW010000007">
    <property type="protein sequence ID" value="MBB3152631.1"/>
    <property type="molecule type" value="Genomic_DNA"/>
</dbReference>
<keyword evidence="1" id="KW-0812">Transmembrane</keyword>
<comment type="caution">
    <text evidence="2">The sequence shown here is derived from an EMBL/GenBank/DDBJ whole genome shotgun (WGS) entry which is preliminary data.</text>
</comment>
<feature type="transmembrane region" description="Helical" evidence="1">
    <location>
        <begin position="17"/>
        <end position="36"/>
    </location>
</feature>